<feature type="domain" description="HTH tetR-type" evidence="3">
    <location>
        <begin position="6"/>
        <end position="66"/>
    </location>
</feature>
<reference evidence="4 5" key="1">
    <citation type="submission" date="2020-03" db="EMBL/GenBank/DDBJ databases">
        <title>Soil Listeria distribution.</title>
        <authorList>
            <person name="Liao J."/>
            <person name="Wiedmann M."/>
        </authorList>
    </citation>
    <scope>NUCLEOTIDE SEQUENCE [LARGE SCALE GENOMIC DNA]</scope>
    <source>
        <strain evidence="4 5">FSL L7-1560</strain>
    </source>
</reference>
<dbReference type="SUPFAM" id="SSF46689">
    <property type="entry name" value="Homeodomain-like"/>
    <property type="match status" value="1"/>
</dbReference>
<evidence type="ECO:0000259" key="3">
    <source>
        <dbReference type="PROSITE" id="PS50977"/>
    </source>
</evidence>
<comment type="caution">
    <text evidence="4">The sequence shown here is derived from an EMBL/GenBank/DDBJ whole genome shotgun (WGS) entry which is preliminary data.</text>
</comment>
<name>A0A7X0X111_LISSE</name>
<dbReference type="GO" id="GO:0003677">
    <property type="term" value="F:DNA binding"/>
    <property type="evidence" value="ECO:0007669"/>
    <property type="project" value="UniProtKB-UniRule"/>
</dbReference>
<dbReference type="Pfam" id="PF00440">
    <property type="entry name" value="TetR_N"/>
    <property type="match status" value="1"/>
</dbReference>
<dbReference type="InterPro" id="IPR001647">
    <property type="entry name" value="HTH_TetR"/>
</dbReference>
<evidence type="ECO:0000313" key="4">
    <source>
        <dbReference type="EMBL" id="MBC1485663.1"/>
    </source>
</evidence>
<dbReference type="RefSeq" id="WP_185383477.1">
    <property type="nucleotide sequence ID" value="NZ_JAARRG010000002.1"/>
</dbReference>
<dbReference type="PANTHER" id="PTHR43479:SF7">
    <property type="entry name" value="TETR-FAMILY TRANSCRIPTIONAL REGULATOR"/>
    <property type="match status" value="1"/>
</dbReference>
<dbReference type="PROSITE" id="PS50977">
    <property type="entry name" value="HTH_TETR_2"/>
    <property type="match status" value="1"/>
</dbReference>
<feature type="DNA-binding region" description="H-T-H motif" evidence="2">
    <location>
        <begin position="29"/>
        <end position="48"/>
    </location>
</feature>
<dbReference type="Proteomes" id="UP000523362">
    <property type="component" value="Unassembled WGS sequence"/>
</dbReference>
<sequence>MDRRIRKTKQSLNEALFTLLDRKPFKQITITDIVQEADVNRGTFYKHYREKEDLLDNIIQEVLADLKSAYQDPYLQTNHFSVQTLTPSMIKIFDHVYSHQTFYKQVINSTISPSFQNQVCDVIRELVLNDFESFSNTTNAEPMLLATYQAHAIFGMIVFWAEEDFTHSPEYMSEQLLFIIHAKPQIL</sequence>
<proteinExistence type="predicted"/>
<organism evidence="4 5">
    <name type="scientific">Listeria seeligeri</name>
    <dbReference type="NCBI Taxonomy" id="1640"/>
    <lineage>
        <taxon>Bacteria</taxon>
        <taxon>Bacillati</taxon>
        <taxon>Bacillota</taxon>
        <taxon>Bacilli</taxon>
        <taxon>Bacillales</taxon>
        <taxon>Listeriaceae</taxon>
        <taxon>Listeria</taxon>
    </lineage>
</organism>
<gene>
    <name evidence="4" type="ORF">HB897_05385</name>
</gene>
<evidence type="ECO:0000256" key="1">
    <source>
        <dbReference type="ARBA" id="ARBA00023125"/>
    </source>
</evidence>
<protein>
    <submittedName>
        <fullName evidence="4">TetR/AcrR family transcriptional regulator</fullName>
    </submittedName>
</protein>
<dbReference type="PANTHER" id="PTHR43479">
    <property type="entry name" value="ACREF/ENVCD OPERON REPRESSOR-RELATED"/>
    <property type="match status" value="1"/>
</dbReference>
<dbReference type="AlphaFoldDB" id="A0A7X0X111"/>
<evidence type="ECO:0000313" key="5">
    <source>
        <dbReference type="Proteomes" id="UP000523362"/>
    </source>
</evidence>
<keyword evidence="1 2" id="KW-0238">DNA-binding</keyword>
<dbReference type="EMBL" id="JAARRG010000002">
    <property type="protein sequence ID" value="MBC1485663.1"/>
    <property type="molecule type" value="Genomic_DNA"/>
</dbReference>
<dbReference type="InterPro" id="IPR039532">
    <property type="entry name" value="TetR_C_Firmicutes"/>
</dbReference>
<accession>A0A7X0X111</accession>
<dbReference type="InterPro" id="IPR050624">
    <property type="entry name" value="HTH-type_Tx_Regulator"/>
</dbReference>
<evidence type="ECO:0000256" key="2">
    <source>
        <dbReference type="PROSITE-ProRule" id="PRU00335"/>
    </source>
</evidence>
<dbReference type="Gene3D" id="1.10.357.10">
    <property type="entry name" value="Tetracycline Repressor, domain 2"/>
    <property type="match status" value="1"/>
</dbReference>
<dbReference type="Pfam" id="PF14278">
    <property type="entry name" value="TetR_C_8"/>
    <property type="match status" value="1"/>
</dbReference>
<dbReference type="InterPro" id="IPR009057">
    <property type="entry name" value="Homeodomain-like_sf"/>
</dbReference>